<keyword evidence="6" id="KW-0472">Membrane</keyword>
<comment type="similarity">
    <text evidence="2">Belongs to the outer membrane factor (OMF) (TC 1.B.17) family.</text>
</comment>
<organism evidence="10 11">
    <name type="scientific">Pyxidicoccus parkwayensis</name>
    <dbReference type="NCBI Taxonomy" id="2813578"/>
    <lineage>
        <taxon>Bacteria</taxon>
        <taxon>Pseudomonadati</taxon>
        <taxon>Myxococcota</taxon>
        <taxon>Myxococcia</taxon>
        <taxon>Myxococcales</taxon>
        <taxon>Cystobacterineae</taxon>
        <taxon>Myxococcaceae</taxon>
        <taxon>Pyxidicoccus</taxon>
    </lineage>
</organism>
<dbReference type="Gene3D" id="1.20.1600.10">
    <property type="entry name" value="Outer membrane efflux proteins (OEP)"/>
    <property type="match status" value="1"/>
</dbReference>
<evidence type="ECO:0000313" key="10">
    <source>
        <dbReference type="EMBL" id="QSQ22918.1"/>
    </source>
</evidence>
<dbReference type="SUPFAM" id="SSF56954">
    <property type="entry name" value="Outer membrane efflux proteins (OEP)"/>
    <property type="match status" value="1"/>
</dbReference>
<evidence type="ECO:0000256" key="9">
    <source>
        <dbReference type="SAM" id="MobiDB-lite"/>
    </source>
</evidence>
<feature type="compositionally biased region" description="Low complexity" evidence="9">
    <location>
        <begin position="466"/>
        <end position="481"/>
    </location>
</feature>
<comment type="subcellular location">
    <subcellularLocation>
        <location evidence="1">Cell outer membrane</location>
    </subcellularLocation>
</comment>
<sequence>MSSLLALTLAATLAAAPPPVLTLEDALSRARKENLDLKAAQARLEQADTASRKAWAGYLPTVTASGAIIRNSNAAEIPPGILAPVPITIQPLIQRQAQIEARQAIIAPQLWAAISASYKAERVAALNVEQARREVLFGVAQAYYGAAAQAQAVKVQERLVELNGARAKDTRVRFDAGTVTRVALLRAEQDLSRAEQDLIRAQNAEASAKLVLATLLAFDDANFEVAPPPEPQVPVKTDPEQLYQASLEKRADVAASRESVELARTQKLGTVLAYLPTLGVSAAWRIANAAGFTGSNDTWAVTFAASWTLFDGGLREANVSEASARVAESLALQRKSELTAREEVKRSQLDLASALANRLKAEQSVELARESQRLTDVSFKAGVATYLEVADANTALTNAEIGFVNERLQSALAALRLLRSVGAFEARALDSDLKDPNTVPPHLQPLPGETGTRNLEQPLQGAPSEQPVQQQPAQQQPAPQP</sequence>
<dbReference type="PANTHER" id="PTHR30026:SF20">
    <property type="entry name" value="OUTER MEMBRANE PROTEIN TOLC"/>
    <property type="match status" value="1"/>
</dbReference>
<accession>A0ABX7NWS3</accession>
<keyword evidence="4" id="KW-1134">Transmembrane beta strand</keyword>
<evidence type="ECO:0000313" key="11">
    <source>
        <dbReference type="Proteomes" id="UP000662747"/>
    </source>
</evidence>
<evidence type="ECO:0000256" key="3">
    <source>
        <dbReference type="ARBA" id="ARBA00022448"/>
    </source>
</evidence>
<dbReference type="EMBL" id="CP071090">
    <property type="protein sequence ID" value="QSQ22918.1"/>
    <property type="molecule type" value="Genomic_DNA"/>
</dbReference>
<evidence type="ECO:0000256" key="1">
    <source>
        <dbReference type="ARBA" id="ARBA00004442"/>
    </source>
</evidence>
<evidence type="ECO:0000256" key="5">
    <source>
        <dbReference type="ARBA" id="ARBA00022692"/>
    </source>
</evidence>
<keyword evidence="11" id="KW-1185">Reference proteome</keyword>
<evidence type="ECO:0000256" key="6">
    <source>
        <dbReference type="ARBA" id="ARBA00023136"/>
    </source>
</evidence>
<keyword evidence="7" id="KW-0998">Cell outer membrane</keyword>
<dbReference type="Proteomes" id="UP000662747">
    <property type="component" value="Chromosome"/>
</dbReference>
<dbReference type="InterPro" id="IPR003423">
    <property type="entry name" value="OMP_efflux"/>
</dbReference>
<keyword evidence="3" id="KW-0813">Transport</keyword>
<name>A0ABX7NWS3_9BACT</name>
<evidence type="ECO:0000256" key="8">
    <source>
        <dbReference type="SAM" id="Coils"/>
    </source>
</evidence>
<evidence type="ECO:0000256" key="7">
    <source>
        <dbReference type="ARBA" id="ARBA00023237"/>
    </source>
</evidence>
<evidence type="ECO:0000256" key="2">
    <source>
        <dbReference type="ARBA" id="ARBA00007613"/>
    </source>
</evidence>
<protein>
    <submittedName>
        <fullName evidence="10">TolC family protein</fullName>
    </submittedName>
</protein>
<dbReference type="PANTHER" id="PTHR30026">
    <property type="entry name" value="OUTER MEMBRANE PROTEIN TOLC"/>
    <property type="match status" value="1"/>
</dbReference>
<feature type="region of interest" description="Disordered" evidence="9">
    <location>
        <begin position="432"/>
        <end position="481"/>
    </location>
</feature>
<feature type="coiled-coil region" evidence="8">
    <location>
        <begin position="20"/>
        <end position="50"/>
    </location>
</feature>
<keyword evidence="5" id="KW-0812">Transmembrane</keyword>
<dbReference type="RefSeq" id="WP_206724494.1">
    <property type="nucleotide sequence ID" value="NZ_CP071090.1"/>
</dbReference>
<evidence type="ECO:0000256" key="4">
    <source>
        <dbReference type="ARBA" id="ARBA00022452"/>
    </source>
</evidence>
<gene>
    <name evidence="10" type="ORF">JY651_48825</name>
</gene>
<dbReference type="Pfam" id="PF02321">
    <property type="entry name" value="OEP"/>
    <property type="match status" value="2"/>
</dbReference>
<dbReference type="InterPro" id="IPR051906">
    <property type="entry name" value="TolC-like"/>
</dbReference>
<reference evidence="10 11" key="1">
    <citation type="submission" date="2021-02" db="EMBL/GenBank/DDBJ databases">
        <title>De Novo genome assembly of isolated myxobacteria.</title>
        <authorList>
            <person name="Stevens D.C."/>
        </authorList>
    </citation>
    <scope>NUCLEOTIDE SEQUENCE [LARGE SCALE GENOMIC DNA]</scope>
    <source>
        <strain evidence="11">SCPEA02</strain>
    </source>
</reference>
<proteinExistence type="inferred from homology"/>
<keyword evidence="8" id="KW-0175">Coiled coil</keyword>